<dbReference type="GO" id="GO:0022857">
    <property type="term" value="F:transmembrane transporter activity"/>
    <property type="evidence" value="ECO:0007669"/>
    <property type="project" value="InterPro"/>
</dbReference>
<dbReference type="InterPro" id="IPR011701">
    <property type="entry name" value="MFS"/>
</dbReference>
<evidence type="ECO:0000256" key="1">
    <source>
        <dbReference type="SAM" id="Phobius"/>
    </source>
</evidence>
<dbReference type="AlphaFoldDB" id="A0A6J6BGY4"/>
<sequence>MKRSSTFWVLGAIFLTALVLRPPVAQIGPILEVIQKALGLDSSQAAILAAIPVLCFGFGAFASPALVRRFGVNRTMVYLLAVLVLTIAIRPYAGFLGLVIGTTLAGLAMAVANVLLPSVVRARFPKHVVVLTSAYTTLLAVSASFAAAFSYPSALWLGWQLSLAIWALPTLLALLLSFSLLSGDQSVSESENEDPRGDTKLILRSPMAWAIMALFGIQSLGFYALLAWLPSLAIDSGMNPSDAGALLSLMTVVGVPLGLILSSNFGRFKSLSLVGTLISLVTLTGMCLLLLQLWVPAAIVIGIGQASSFPLSLSLISTRAANQRLTTMLSSVSQGIGYLIAAAGTFLFGWVATVTGNWEVSVLGLIGLTMVQAGAAWFAGKPKLIK</sequence>
<keyword evidence="1" id="KW-0812">Transmembrane</keyword>
<feature type="transmembrane region" description="Helical" evidence="1">
    <location>
        <begin position="128"/>
        <end position="151"/>
    </location>
</feature>
<dbReference type="Gene3D" id="1.20.1250.20">
    <property type="entry name" value="MFS general substrate transporter like domains"/>
    <property type="match status" value="1"/>
</dbReference>
<evidence type="ECO:0000313" key="3">
    <source>
        <dbReference type="EMBL" id="CAB4537673.1"/>
    </source>
</evidence>
<dbReference type="PROSITE" id="PS50850">
    <property type="entry name" value="MFS"/>
    <property type="match status" value="1"/>
</dbReference>
<feature type="transmembrane region" description="Helical" evidence="1">
    <location>
        <begin position="273"/>
        <end position="291"/>
    </location>
</feature>
<name>A0A6J6BGY4_9ZZZZ</name>
<feature type="transmembrane region" description="Helical" evidence="1">
    <location>
        <begin position="297"/>
        <end position="316"/>
    </location>
</feature>
<feature type="transmembrane region" description="Helical" evidence="1">
    <location>
        <begin position="163"/>
        <end position="181"/>
    </location>
</feature>
<dbReference type="InterPro" id="IPR052524">
    <property type="entry name" value="MFS_Cyanate_Porter"/>
</dbReference>
<dbReference type="EMBL" id="CAEZSN010000024">
    <property type="protein sequence ID" value="CAB4537673.1"/>
    <property type="molecule type" value="Genomic_DNA"/>
</dbReference>
<proteinExistence type="predicted"/>
<feature type="transmembrane region" description="Helical" evidence="1">
    <location>
        <begin position="243"/>
        <end position="261"/>
    </location>
</feature>
<dbReference type="Pfam" id="PF07690">
    <property type="entry name" value="MFS_1"/>
    <property type="match status" value="1"/>
</dbReference>
<organism evidence="3">
    <name type="scientific">freshwater metagenome</name>
    <dbReference type="NCBI Taxonomy" id="449393"/>
    <lineage>
        <taxon>unclassified sequences</taxon>
        <taxon>metagenomes</taxon>
        <taxon>ecological metagenomes</taxon>
    </lineage>
</organism>
<protein>
    <submittedName>
        <fullName evidence="3">Unannotated protein</fullName>
    </submittedName>
</protein>
<dbReference type="InterPro" id="IPR036259">
    <property type="entry name" value="MFS_trans_sf"/>
</dbReference>
<evidence type="ECO:0000259" key="2">
    <source>
        <dbReference type="PROSITE" id="PS50850"/>
    </source>
</evidence>
<gene>
    <name evidence="3" type="ORF">UFOPK1433_00328</name>
</gene>
<feature type="transmembrane region" description="Helical" evidence="1">
    <location>
        <begin position="336"/>
        <end position="354"/>
    </location>
</feature>
<dbReference type="InterPro" id="IPR020846">
    <property type="entry name" value="MFS_dom"/>
</dbReference>
<reference evidence="3" key="1">
    <citation type="submission" date="2020-05" db="EMBL/GenBank/DDBJ databases">
        <authorList>
            <person name="Chiriac C."/>
            <person name="Salcher M."/>
            <person name="Ghai R."/>
            <person name="Kavagutti S V."/>
        </authorList>
    </citation>
    <scope>NUCLEOTIDE SEQUENCE</scope>
</reference>
<feature type="domain" description="Major facilitator superfamily (MFS) profile" evidence="2">
    <location>
        <begin position="9"/>
        <end position="384"/>
    </location>
</feature>
<feature type="transmembrane region" description="Helical" evidence="1">
    <location>
        <begin position="98"/>
        <end position="116"/>
    </location>
</feature>
<keyword evidence="1" id="KW-1133">Transmembrane helix</keyword>
<dbReference type="SUPFAM" id="SSF103473">
    <property type="entry name" value="MFS general substrate transporter"/>
    <property type="match status" value="1"/>
</dbReference>
<accession>A0A6J6BGY4</accession>
<dbReference type="PANTHER" id="PTHR23523:SF2">
    <property type="entry name" value="2-NITROIMIDAZOLE TRANSPORTER"/>
    <property type="match status" value="1"/>
</dbReference>
<feature type="transmembrane region" description="Helical" evidence="1">
    <location>
        <begin position="43"/>
        <end position="63"/>
    </location>
</feature>
<feature type="transmembrane region" description="Helical" evidence="1">
    <location>
        <begin position="201"/>
        <end position="223"/>
    </location>
</feature>
<feature type="transmembrane region" description="Helical" evidence="1">
    <location>
        <begin position="75"/>
        <end position="92"/>
    </location>
</feature>
<keyword evidence="1" id="KW-0472">Membrane</keyword>
<feature type="transmembrane region" description="Helical" evidence="1">
    <location>
        <begin position="360"/>
        <end position="380"/>
    </location>
</feature>
<dbReference type="PANTHER" id="PTHR23523">
    <property type="match status" value="1"/>
</dbReference>